<gene>
    <name evidence="3" type="ORF">WMO28_14715</name>
</gene>
<organism evidence="3 4">
    <name type="scientific">Blautia aquisgranensis</name>
    <dbReference type="NCBI Taxonomy" id="3133153"/>
    <lineage>
        <taxon>Bacteria</taxon>
        <taxon>Bacillati</taxon>
        <taxon>Bacillota</taxon>
        <taxon>Clostridia</taxon>
        <taxon>Lachnospirales</taxon>
        <taxon>Lachnospiraceae</taxon>
        <taxon>Blautia</taxon>
    </lineage>
</organism>
<feature type="signal peptide" evidence="2">
    <location>
        <begin position="1"/>
        <end position="26"/>
    </location>
</feature>
<feature type="compositionally biased region" description="Low complexity" evidence="1">
    <location>
        <begin position="33"/>
        <end position="47"/>
    </location>
</feature>
<evidence type="ECO:0000256" key="2">
    <source>
        <dbReference type="SAM" id="SignalP"/>
    </source>
</evidence>
<feature type="chain" id="PRO_5045570757" evidence="2">
    <location>
        <begin position="27"/>
        <end position="437"/>
    </location>
</feature>
<evidence type="ECO:0000313" key="3">
    <source>
        <dbReference type="EMBL" id="MEQ2372158.1"/>
    </source>
</evidence>
<keyword evidence="2" id="KW-0732">Signal</keyword>
<feature type="non-terminal residue" evidence="3">
    <location>
        <position position="437"/>
    </location>
</feature>
<reference evidence="3 4" key="1">
    <citation type="submission" date="2024-03" db="EMBL/GenBank/DDBJ databases">
        <title>Human intestinal bacterial collection.</title>
        <authorList>
            <person name="Pauvert C."/>
            <person name="Hitch T.C.A."/>
            <person name="Clavel T."/>
        </authorList>
    </citation>
    <scope>NUCLEOTIDE SEQUENCE [LARGE SCALE GENOMIC DNA]</scope>
    <source>
        <strain evidence="3 4">CLA-JM-H16</strain>
    </source>
</reference>
<name>A0ABV1BLP4_9FIRM</name>
<proteinExistence type="predicted"/>
<dbReference type="EMBL" id="JBBMEJ010000022">
    <property type="protein sequence ID" value="MEQ2372158.1"/>
    <property type="molecule type" value="Genomic_DNA"/>
</dbReference>
<keyword evidence="4" id="KW-1185">Reference proteome</keyword>
<evidence type="ECO:0000256" key="1">
    <source>
        <dbReference type="SAM" id="MobiDB-lite"/>
    </source>
</evidence>
<sequence>MKKKQLFAVLLAGSMTVGMAPAVAFAAEDTASEAEAQSGAESEGTAENTGDSNNADGAEAQNQDGEQAAAEAQKQAEEQAAAEAQKQAEEQAAAEEQKLVEEQAAAQTQAVTNEDSQQSPIVRNEAELKTAIENAASVDTTTTSVTEAEPSKIIISGTIELTGTVTIPENKSIAIFGENDQAVIERADSFRGNLFEVRSGSAFYMAKKDAANSEGTEGTLKVDGSVTDGSAVDGSLVYVAKGANFSLTTGITLCNNNTNAKGAAILNEGGNVLLTGGTITGNKSDNGAIYSTGVLSLEKGNGAADTEPSITGNFRADNTTPANIILSGEGRIEVKGELTAATVGFSVEEPRADYAAIVSADGLDANVYAKALQVLAPQYEGDTTQFTVDETTGKLISSEKPAPNVTKADFTKWNSITEALVTVQSDKAGQYYYKLVK</sequence>
<feature type="region of interest" description="Disordered" evidence="1">
    <location>
        <begin position="28"/>
        <end position="121"/>
    </location>
</feature>
<feature type="compositionally biased region" description="Low complexity" evidence="1">
    <location>
        <begin position="58"/>
        <end position="85"/>
    </location>
</feature>
<evidence type="ECO:0000313" key="4">
    <source>
        <dbReference type="Proteomes" id="UP001473063"/>
    </source>
</evidence>
<dbReference type="Proteomes" id="UP001473063">
    <property type="component" value="Unassembled WGS sequence"/>
</dbReference>
<accession>A0ABV1BLP4</accession>
<feature type="compositionally biased region" description="Low complexity" evidence="1">
    <location>
        <begin position="102"/>
        <end position="112"/>
    </location>
</feature>
<protein>
    <submittedName>
        <fullName evidence="3">Uncharacterized protein</fullName>
    </submittedName>
</protein>
<comment type="caution">
    <text evidence="3">The sequence shown here is derived from an EMBL/GenBank/DDBJ whole genome shotgun (WGS) entry which is preliminary data.</text>
</comment>